<organism evidence="3">
    <name type="scientific">hydrothermal vent metagenome</name>
    <dbReference type="NCBI Taxonomy" id="652676"/>
    <lineage>
        <taxon>unclassified sequences</taxon>
        <taxon>metagenomes</taxon>
        <taxon>ecological metagenomes</taxon>
    </lineage>
</organism>
<dbReference type="InterPro" id="IPR001296">
    <property type="entry name" value="Glyco_trans_1"/>
</dbReference>
<name>A0A3B1ARV1_9ZZZZ</name>
<proteinExistence type="predicted"/>
<reference evidence="3" key="1">
    <citation type="submission" date="2018-06" db="EMBL/GenBank/DDBJ databases">
        <authorList>
            <person name="Zhirakovskaya E."/>
        </authorList>
    </citation>
    <scope>NUCLEOTIDE SEQUENCE</scope>
</reference>
<dbReference type="AlphaFoldDB" id="A0A3B1ARV1"/>
<evidence type="ECO:0000259" key="1">
    <source>
        <dbReference type="Pfam" id="PF00534"/>
    </source>
</evidence>
<dbReference type="Gene3D" id="3.40.50.2000">
    <property type="entry name" value="Glycogen Phosphorylase B"/>
    <property type="match status" value="2"/>
</dbReference>
<dbReference type="Pfam" id="PF00534">
    <property type="entry name" value="Glycos_transf_1"/>
    <property type="match status" value="1"/>
</dbReference>
<protein>
    <submittedName>
        <fullName evidence="3">Glycosyl transferase, group 1 family protein</fullName>
    </submittedName>
</protein>
<keyword evidence="3" id="KW-0808">Transferase</keyword>
<dbReference type="CDD" id="cd03794">
    <property type="entry name" value="GT4_WbuB-like"/>
    <property type="match status" value="1"/>
</dbReference>
<dbReference type="PANTHER" id="PTHR12526:SF609">
    <property type="entry name" value="LIPOPOLYSACCHARIDE BIOSYNTHESIS PROTEIN"/>
    <property type="match status" value="1"/>
</dbReference>
<dbReference type="Pfam" id="PF13579">
    <property type="entry name" value="Glyco_trans_4_4"/>
    <property type="match status" value="1"/>
</dbReference>
<dbReference type="InterPro" id="IPR028098">
    <property type="entry name" value="Glyco_trans_4-like_N"/>
</dbReference>
<gene>
    <name evidence="3" type="ORF">MNBD_GAMMA26-2092</name>
</gene>
<dbReference type="SUPFAM" id="SSF53756">
    <property type="entry name" value="UDP-Glycosyltransferase/glycogen phosphorylase"/>
    <property type="match status" value="1"/>
</dbReference>
<evidence type="ECO:0000259" key="2">
    <source>
        <dbReference type="Pfam" id="PF13579"/>
    </source>
</evidence>
<evidence type="ECO:0000313" key="3">
    <source>
        <dbReference type="EMBL" id="VAX08696.1"/>
    </source>
</evidence>
<dbReference type="PANTHER" id="PTHR12526">
    <property type="entry name" value="GLYCOSYLTRANSFERASE"/>
    <property type="match status" value="1"/>
</dbReference>
<dbReference type="GO" id="GO:0016740">
    <property type="term" value="F:transferase activity"/>
    <property type="evidence" value="ECO:0007669"/>
    <property type="project" value="UniProtKB-KW"/>
</dbReference>
<feature type="domain" description="Glycosyltransferase subfamily 4-like N-terminal" evidence="2">
    <location>
        <begin position="16"/>
        <end position="199"/>
    </location>
</feature>
<feature type="domain" description="Glycosyl transferase family 1" evidence="1">
    <location>
        <begin position="219"/>
        <end position="382"/>
    </location>
</feature>
<dbReference type="EMBL" id="UOFX01000040">
    <property type="protein sequence ID" value="VAX08696.1"/>
    <property type="molecule type" value="Genomic_DNA"/>
</dbReference>
<accession>A0A3B1ARV1</accession>
<sequence>MRLLIISQYFWPENFRINDLAKALVERGHEVTVLTGKPNYPAGTFFSGYGFFKLREEQRNGVTIKRVPLIPRGDGSGVRLAINYLSFVLSACLLGPFRCRGNFDFVFVFEPSPFTVGIPGMLFRWLKKAPMMFWVQDLWPESLTAAGAVRNPHILRWLGHMVRIIYHRCDRVLVQSEAFMEPATAAGADPKRTYYFPNWAEKLYQPLSLPSDAVERGEIPDKFCILFAGNLGEAQSLETIVQAARKVDEHEKDISWIMIGDGRRLTWMKSEVERLGLEKQIHFLGRRPMESMPRYFALADALLVTLRPDPIFSRTIPSKVQAYLACGRPIVAALDGEGARIVRDSAAGIVVNAGDADALAKAVLALKAMSADEREQMGQHGRTYFENYFESEMLISRLEGWMEEMIEEGLCAS</sequence>